<organism evidence="16 17">
    <name type="scientific">Limimonas halophila</name>
    <dbReference type="NCBI Taxonomy" id="1082479"/>
    <lineage>
        <taxon>Bacteria</taxon>
        <taxon>Pseudomonadati</taxon>
        <taxon>Pseudomonadota</taxon>
        <taxon>Alphaproteobacteria</taxon>
        <taxon>Rhodospirillales</taxon>
        <taxon>Rhodovibrionaceae</taxon>
        <taxon>Limimonas</taxon>
    </lineage>
</organism>
<evidence type="ECO:0000256" key="8">
    <source>
        <dbReference type="ARBA" id="ARBA00023274"/>
    </source>
</evidence>
<dbReference type="CDD" id="cd18539">
    <property type="entry name" value="SRP_G"/>
    <property type="match status" value="1"/>
</dbReference>
<feature type="compositionally biased region" description="Gly residues" evidence="12">
    <location>
        <begin position="453"/>
        <end position="495"/>
    </location>
</feature>
<feature type="compositionally biased region" description="Basic residues" evidence="12">
    <location>
        <begin position="428"/>
        <end position="440"/>
    </location>
</feature>
<dbReference type="EMBL" id="FNCE01000005">
    <property type="protein sequence ID" value="SDG06640.1"/>
    <property type="molecule type" value="Genomic_DNA"/>
</dbReference>
<feature type="binding site" evidence="10">
    <location>
        <begin position="248"/>
        <end position="251"/>
    </location>
    <ligand>
        <name>GTP</name>
        <dbReference type="ChEBI" id="CHEBI:37565"/>
    </ligand>
</feature>
<evidence type="ECO:0000259" key="13">
    <source>
        <dbReference type="SMART" id="SM00382"/>
    </source>
</evidence>
<dbReference type="InterPro" id="IPR036891">
    <property type="entry name" value="Signal_recog_part_SRP54_M_sf"/>
</dbReference>
<feature type="compositionally biased region" description="Low complexity" evidence="12">
    <location>
        <begin position="443"/>
        <end position="452"/>
    </location>
</feature>
<dbReference type="STRING" id="1082479.SAMN05216241_10517"/>
<feature type="domain" description="Signal recognition particle SRP54 helical bundle" evidence="15">
    <location>
        <begin position="1"/>
        <end position="86"/>
    </location>
</feature>
<keyword evidence="5 10" id="KW-0694">RNA-binding</keyword>
<keyword evidence="10" id="KW-0963">Cytoplasm</keyword>
<sequence>MFDSLQERLGTVFEGLKGRGALSEKDVDQALREVRLALLEADVALPVVKQFVADVRERAVGQEVTKSVTPGQQVVKIVHDRLTEMLGGEHAEIELTTEPPTPIMLVGLQGSGKTTSTAKLAKYFQDKQRKKVLMASLDVRRPAAQDQLRTLGAQIGVTVLENVQGEPPKAIAKRAKREATLQGYDIVLLDTAGRLAIDDELMNEIVEVRDAAEPAETLLVADSMTGQDAVTTAQKFHEGVGVTGIVLTRVDGDARGGAALSMRAVTGQPIKMMGTGEKVDALEPFHPERIANRILGMGDVVSLVEKAQETVEEEQAEKLRKKVQKGKFDLDDLAQQYRQLQKMGGMQALMKMLPGMGQLGKQMKNLESMVDEKSVNRQIAMIQSMTEQERKRPEIIKASRKRRIAAGSGMTVQDVNKLLKQHQEAQKMMKRASKQSKKGAKGGMPDMSDMPGGMPGAGGGMPGGGGLPGGGGMPGGGLPGTGGGMPSGLPGTGKPGRGRGRKR</sequence>
<dbReference type="GO" id="GO:0003924">
    <property type="term" value="F:GTPase activity"/>
    <property type="evidence" value="ECO:0007669"/>
    <property type="project" value="UniProtKB-UniRule"/>
</dbReference>
<evidence type="ECO:0000256" key="7">
    <source>
        <dbReference type="ARBA" id="ARBA00023135"/>
    </source>
</evidence>
<evidence type="ECO:0000256" key="11">
    <source>
        <dbReference type="SAM" id="Coils"/>
    </source>
</evidence>
<comment type="function">
    <text evidence="10">Involved in targeting and insertion of nascent membrane proteins into the cytoplasmic membrane. Binds to the hydrophobic signal sequence of the ribosome-nascent chain (RNC) as it emerges from the ribosomes. The SRP-RNC complex is then targeted to the cytoplasmic membrane where it interacts with the SRP receptor FtsY. Interaction with FtsY leads to the transfer of the RNC complex to the Sec translocase for insertion into the membrane, the hydrolysis of GTP by both Ffh and FtsY, and the dissociation of the SRP-FtsY complex into the individual components.</text>
</comment>
<evidence type="ECO:0000256" key="12">
    <source>
        <dbReference type="SAM" id="MobiDB-lite"/>
    </source>
</evidence>
<evidence type="ECO:0000256" key="10">
    <source>
        <dbReference type="HAMAP-Rule" id="MF_00306"/>
    </source>
</evidence>
<dbReference type="InterPro" id="IPR004125">
    <property type="entry name" value="Signal_recog_particle_SRP54_M"/>
</dbReference>
<feature type="domain" description="AAA+ ATPase" evidence="13">
    <location>
        <begin position="99"/>
        <end position="411"/>
    </location>
</feature>
<feature type="binding site" evidence="10">
    <location>
        <begin position="107"/>
        <end position="114"/>
    </location>
    <ligand>
        <name>GTP</name>
        <dbReference type="ChEBI" id="CHEBI:37565"/>
    </ligand>
</feature>
<dbReference type="PANTHER" id="PTHR11564">
    <property type="entry name" value="SIGNAL RECOGNITION PARTICLE 54K PROTEIN SRP54"/>
    <property type="match status" value="1"/>
</dbReference>
<evidence type="ECO:0000256" key="4">
    <source>
        <dbReference type="ARBA" id="ARBA00022801"/>
    </source>
</evidence>
<feature type="binding site" evidence="10">
    <location>
        <begin position="190"/>
        <end position="194"/>
    </location>
    <ligand>
        <name>GTP</name>
        <dbReference type="ChEBI" id="CHEBI:37565"/>
    </ligand>
</feature>
<dbReference type="RefSeq" id="WP_090019612.1">
    <property type="nucleotide sequence ID" value="NZ_FNCE01000005.1"/>
</dbReference>
<evidence type="ECO:0000256" key="2">
    <source>
        <dbReference type="ARBA" id="ARBA00005450"/>
    </source>
</evidence>
<comment type="subcellular location">
    <subcellularLocation>
        <location evidence="1">Cell inner membrane</location>
        <topology evidence="1">Peripheral membrane protein</topology>
        <orientation evidence="1">Cytoplasmic side</orientation>
    </subcellularLocation>
    <subcellularLocation>
        <location evidence="10">Cytoplasm</location>
    </subcellularLocation>
    <text evidence="10">The SRP-RNC complex is targeted to the cytoplasmic membrane.</text>
</comment>
<feature type="region of interest" description="Disordered" evidence="12">
    <location>
        <begin position="427"/>
        <end position="503"/>
    </location>
</feature>
<dbReference type="Proteomes" id="UP000199415">
    <property type="component" value="Unassembled WGS sequence"/>
</dbReference>
<keyword evidence="11" id="KW-0175">Coiled coil</keyword>
<dbReference type="InterPro" id="IPR000897">
    <property type="entry name" value="SRP54_GTPase_dom"/>
</dbReference>
<protein>
    <recommendedName>
        <fullName evidence="10">Signal recognition particle protein</fullName>
        <ecNumber evidence="10">3.6.5.4</ecNumber>
    </recommendedName>
    <alternativeName>
        <fullName evidence="10">Fifty-four homolog</fullName>
    </alternativeName>
</protein>
<evidence type="ECO:0000256" key="5">
    <source>
        <dbReference type="ARBA" id="ARBA00022884"/>
    </source>
</evidence>
<dbReference type="GO" id="GO:0005886">
    <property type="term" value="C:plasma membrane"/>
    <property type="evidence" value="ECO:0007669"/>
    <property type="project" value="UniProtKB-SubCell"/>
</dbReference>
<dbReference type="NCBIfam" id="TIGR00959">
    <property type="entry name" value="ffh"/>
    <property type="match status" value="1"/>
</dbReference>
<evidence type="ECO:0000256" key="3">
    <source>
        <dbReference type="ARBA" id="ARBA00022741"/>
    </source>
</evidence>
<dbReference type="SMART" id="SM00963">
    <property type="entry name" value="SRP54_N"/>
    <property type="match status" value="1"/>
</dbReference>
<keyword evidence="6 10" id="KW-0342">GTP-binding</keyword>
<keyword evidence="8 10" id="KW-0687">Ribonucleoprotein</keyword>
<dbReference type="SMART" id="SM00962">
    <property type="entry name" value="SRP54"/>
    <property type="match status" value="1"/>
</dbReference>
<dbReference type="Pfam" id="PF00448">
    <property type="entry name" value="SRP54"/>
    <property type="match status" value="1"/>
</dbReference>
<dbReference type="PANTHER" id="PTHR11564:SF5">
    <property type="entry name" value="SIGNAL RECOGNITION PARTICLE SUBUNIT SRP54"/>
    <property type="match status" value="1"/>
</dbReference>
<dbReference type="SUPFAM" id="SSF52540">
    <property type="entry name" value="P-loop containing nucleoside triphosphate hydrolases"/>
    <property type="match status" value="1"/>
</dbReference>
<keyword evidence="7 10" id="KW-0733">Signal recognition particle</keyword>
<dbReference type="OrthoDB" id="9804720at2"/>
<dbReference type="GO" id="GO:0006614">
    <property type="term" value="P:SRP-dependent cotranslational protein targeting to membrane"/>
    <property type="evidence" value="ECO:0007669"/>
    <property type="project" value="InterPro"/>
</dbReference>
<dbReference type="InterPro" id="IPR013822">
    <property type="entry name" value="Signal_recog_particl_SRP54_hlx"/>
</dbReference>
<evidence type="ECO:0000313" key="17">
    <source>
        <dbReference type="Proteomes" id="UP000199415"/>
    </source>
</evidence>
<dbReference type="SUPFAM" id="SSF47446">
    <property type="entry name" value="Signal peptide-binding domain"/>
    <property type="match status" value="1"/>
</dbReference>
<comment type="domain">
    <text evidence="10">Composed of three domains: the N-terminal N domain, which is responsible for interactions with the ribosome, the central G domain, which binds GTP, and the C-terminal M domain, which binds the RNA and the signal sequence of the RNC.</text>
</comment>
<evidence type="ECO:0000256" key="9">
    <source>
        <dbReference type="ARBA" id="ARBA00048027"/>
    </source>
</evidence>
<comment type="catalytic activity">
    <reaction evidence="9 10">
        <text>GTP + H2O = GDP + phosphate + H(+)</text>
        <dbReference type="Rhea" id="RHEA:19669"/>
        <dbReference type="ChEBI" id="CHEBI:15377"/>
        <dbReference type="ChEBI" id="CHEBI:15378"/>
        <dbReference type="ChEBI" id="CHEBI:37565"/>
        <dbReference type="ChEBI" id="CHEBI:43474"/>
        <dbReference type="ChEBI" id="CHEBI:58189"/>
        <dbReference type="EC" id="3.6.5.4"/>
    </reaction>
</comment>
<dbReference type="InterPro" id="IPR003593">
    <property type="entry name" value="AAA+_ATPase"/>
</dbReference>
<proteinExistence type="inferred from homology"/>
<evidence type="ECO:0000259" key="14">
    <source>
        <dbReference type="SMART" id="SM00962"/>
    </source>
</evidence>
<evidence type="ECO:0000256" key="6">
    <source>
        <dbReference type="ARBA" id="ARBA00023134"/>
    </source>
</evidence>
<gene>
    <name evidence="10" type="primary">ffh</name>
    <name evidence="16" type="ORF">SAMN05216241_10517</name>
</gene>
<keyword evidence="17" id="KW-1185">Reference proteome</keyword>
<dbReference type="EC" id="3.6.5.4" evidence="10"/>
<evidence type="ECO:0000313" key="16">
    <source>
        <dbReference type="EMBL" id="SDG06640.1"/>
    </source>
</evidence>
<keyword evidence="4 10" id="KW-0378">Hydrolase</keyword>
<dbReference type="GO" id="GO:0048500">
    <property type="term" value="C:signal recognition particle"/>
    <property type="evidence" value="ECO:0007669"/>
    <property type="project" value="UniProtKB-UniRule"/>
</dbReference>
<comment type="similarity">
    <text evidence="2 10">Belongs to the GTP-binding SRP family. SRP54 subfamily.</text>
</comment>
<accession>A0A1G7R9I6</accession>
<dbReference type="Pfam" id="PF02978">
    <property type="entry name" value="SRP_SPB"/>
    <property type="match status" value="1"/>
</dbReference>
<dbReference type="SMART" id="SM00382">
    <property type="entry name" value="AAA"/>
    <property type="match status" value="1"/>
</dbReference>
<dbReference type="Gene3D" id="3.40.50.300">
    <property type="entry name" value="P-loop containing nucleotide triphosphate hydrolases"/>
    <property type="match status" value="1"/>
</dbReference>
<keyword evidence="3 10" id="KW-0547">Nucleotide-binding</keyword>
<evidence type="ECO:0000259" key="15">
    <source>
        <dbReference type="SMART" id="SM00963"/>
    </source>
</evidence>
<dbReference type="InterPro" id="IPR042101">
    <property type="entry name" value="SRP54_N_sf"/>
</dbReference>
<dbReference type="Gene3D" id="1.20.120.140">
    <property type="entry name" value="Signal recognition particle SRP54, nucleotide-binding domain"/>
    <property type="match status" value="1"/>
</dbReference>
<dbReference type="HAMAP" id="MF_00306">
    <property type="entry name" value="SRP54"/>
    <property type="match status" value="1"/>
</dbReference>
<dbReference type="GO" id="GO:0008312">
    <property type="term" value="F:7S RNA binding"/>
    <property type="evidence" value="ECO:0007669"/>
    <property type="project" value="InterPro"/>
</dbReference>
<name>A0A1G7R9I6_9PROT</name>
<dbReference type="Pfam" id="PF02881">
    <property type="entry name" value="SRP54_N"/>
    <property type="match status" value="1"/>
</dbReference>
<dbReference type="GO" id="GO:0005525">
    <property type="term" value="F:GTP binding"/>
    <property type="evidence" value="ECO:0007669"/>
    <property type="project" value="UniProtKB-UniRule"/>
</dbReference>
<reference evidence="16 17" key="1">
    <citation type="submission" date="2016-10" db="EMBL/GenBank/DDBJ databases">
        <authorList>
            <person name="de Groot N.N."/>
        </authorList>
    </citation>
    <scope>NUCLEOTIDE SEQUENCE [LARGE SCALE GENOMIC DNA]</scope>
    <source>
        <strain evidence="16 17">DSM 25584</strain>
    </source>
</reference>
<comment type="subunit">
    <text evidence="10">Part of the signal recognition particle protein translocation system, which is composed of SRP and FtsY. SRP is a ribonucleoprotein composed of Ffh and a 4.5S RNA molecule.</text>
</comment>
<feature type="coiled-coil region" evidence="11">
    <location>
        <begin position="304"/>
        <end position="336"/>
    </location>
</feature>
<dbReference type="AlphaFoldDB" id="A0A1G7R9I6"/>
<evidence type="ECO:0000256" key="1">
    <source>
        <dbReference type="ARBA" id="ARBA00004515"/>
    </source>
</evidence>
<feature type="domain" description="SRP54-type proteins GTP-binding" evidence="14">
    <location>
        <begin position="100"/>
        <end position="296"/>
    </location>
</feature>
<dbReference type="InterPro" id="IPR022941">
    <property type="entry name" value="SRP54"/>
</dbReference>
<dbReference type="InterPro" id="IPR004780">
    <property type="entry name" value="SRP"/>
</dbReference>
<dbReference type="Gene3D" id="1.10.260.30">
    <property type="entry name" value="Signal recognition particle, SRP54 subunit, M-domain"/>
    <property type="match status" value="1"/>
</dbReference>
<dbReference type="InterPro" id="IPR027417">
    <property type="entry name" value="P-loop_NTPase"/>
</dbReference>